<dbReference type="InterPro" id="IPR006680">
    <property type="entry name" value="Amidohydro-rel"/>
</dbReference>
<evidence type="ECO:0000313" key="5">
    <source>
        <dbReference type="Proteomes" id="UP001056201"/>
    </source>
</evidence>
<dbReference type="PANTHER" id="PTHR43794:SF11">
    <property type="entry name" value="AMIDOHYDROLASE-RELATED DOMAIN-CONTAINING PROTEIN"/>
    <property type="match status" value="1"/>
</dbReference>
<name>A0ABY4SI34_AQUTE</name>
<dbReference type="Gene3D" id="2.30.40.10">
    <property type="entry name" value="Urease, subunit C, domain 1"/>
    <property type="match status" value="1"/>
</dbReference>
<dbReference type="EMBL" id="CP097636">
    <property type="protein sequence ID" value="URI11463.1"/>
    <property type="molecule type" value="Genomic_DNA"/>
</dbReference>
<protein>
    <submittedName>
        <fullName evidence="4">Amidohydrolase family protein</fullName>
    </submittedName>
</protein>
<evidence type="ECO:0000256" key="2">
    <source>
        <dbReference type="ARBA" id="ARBA00022801"/>
    </source>
</evidence>
<dbReference type="Gene3D" id="3.20.20.140">
    <property type="entry name" value="Metal-dependent hydrolases"/>
    <property type="match status" value="1"/>
</dbReference>
<dbReference type="Pfam" id="PF01979">
    <property type="entry name" value="Amidohydro_1"/>
    <property type="match status" value="1"/>
</dbReference>
<accession>A0ABY4SI34</accession>
<evidence type="ECO:0000313" key="4">
    <source>
        <dbReference type="EMBL" id="URI11463.1"/>
    </source>
</evidence>
<dbReference type="InterPro" id="IPR032466">
    <property type="entry name" value="Metal_Hydrolase"/>
</dbReference>
<dbReference type="InterPro" id="IPR050287">
    <property type="entry name" value="MTA/SAH_deaminase"/>
</dbReference>
<organism evidence="4 5">
    <name type="scientific">Aquincola tertiaricarbonis</name>
    <dbReference type="NCBI Taxonomy" id="391953"/>
    <lineage>
        <taxon>Bacteria</taxon>
        <taxon>Pseudomonadati</taxon>
        <taxon>Pseudomonadota</taxon>
        <taxon>Betaproteobacteria</taxon>
        <taxon>Burkholderiales</taxon>
        <taxon>Sphaerotilaceae</taxon>
        <taxon>Aquincola</taxon>
    </lineage>
</organism>
<reference evidence="4" key="1">
    <citation type="submission" date="2022-05" db="EMBL/GenBank/DDBJ databases">
        <title>An RpoN-dependent PEP-CTERM gene is involved in floc formation of an Aquincola tertiaricarbonis strain.</title>
        <authorList>
            <person name="Qiu D."/>
            <person name="Xia M."/>
        </authorList>
    </citation>
    <scope>NUCLEOTIDE SEQUENCE</scope>
    <source>
        <strain evidence="4">RN12</strain>
    </source>
</reference>
<dbReference type="PANTHER" id="PTHR43794">
    <property type="entry name" value="AMINOHYDROLASE SSNA-RELATED"/>
    <property type="match status" value="1"/>
</dbReference>
<dbReference type="SUPFAM" id="SSF51556">
    <property type="entry name" value="Metallo-dependent hydrolases"/>
    <property type="match status" value="1"/>
</dbReference>
<dbReference type="Proteomes" id="UP001056201">
    <property type="component" value="Chromosome 2"/>
</dbReference>
<evidence type="ECO:0000256" key="1">
    <source>
        <dbReference type="ARBA" id="ARBA00006745"/>
    </source>
</evidence>
<gene>
    <name evidence="4" type="ORF">MW290_21215</name>
</gene>
<dbReference type="RefSeq" id="WP_250199657.1">
    <property type="nucleotide sequence ID" value="NZ_CP097636.1"/>
</dbReference>
<keyword evidence="5" id="KW-1185">Reference proteome</keyword>
<feature type="domain" description="Amidohydrolase-related" evidence="3">
    <location>
        <begin position="61"/>
        <end position="440"/>
    </location>
</feature>
<dbReference type="InterPro" id="IPR011059">
    <property type="entry name" value="Metal-dep_hydrolase_composite"/>
</dbReference>
<sequence length="505" mass="53506">MDRPDHPPRLVVHGGLLLAEGDSQARPADLLVEGETIGAIGAPGQFDALEGARRLDASDRLVMPAWVNGHTHAHGGLGRGAVADTGLEGFLAASPSINGQRGLDDLALSATLTAAELLKKGCTALFDMTSEFPLPTVAGLHAVARAYEAVGIRAVVAPMMADRTLYQAYPELLDTLPDPLKAQAAQARAADPQACLAAVRAAAQDWPFDTSRIRLGIAPTIPLHCSDAFMQGCAQLSAEFGLPMQIHLGESQQQAVFGEQRYGMSLVSHMNRLGLLSERLSVAHAIWIGDDDITQLAAAGVTAIHNPLSNLRLGSGVAPVRRMLERGLRVGLGSDGANTSDTQNLFEVARIAAYLSRIVGADEARWITAAEALRMGTADSAHALGWGDRLGRLAPGYQADLVLLDLAQPIYVPLRDALRQLVLGESGAAATQVLVAGRVVVEHGRLLTLDEAALRRQAQAAAERLDALNAEGRHLAQALRPWISAFCCGIGQQPFHLQRRLPVTG</sequence>
<comment type="similarity">
    <text evidence="1">Belongs to the metallo-dependent hydrolases superfamily. ATZ/TRZ family.</text>
</comment>
<proteinExistence type="inferred from homology"/>
<dbReference type="SUPFAM" id="SSF51338">
    <property type="entry name" value="Composite domain of metallo-dependent hydrolases"/>
    <property type="match status" value="1"/>
</dbReference>
<evidence type="ECO:0000259" key="3">
    <source>
        <dbReference type="Pfam" id="PF01979"/>
    </source>
</evidence>
<keyword evidence="2" id="KW-0378">Hydrolase</keyword>